<dbReference type="AlphaFoldDB" id="A0A0B6YET9"/>
<gene>
    <name evidence="1" type="primary">ORF21726</name>
    <name evidence="2" type="synonym">ORF21727</name>
</gene>
<evidence type="ECO:0000313" key="2">
    <source>
        <dbReference type="EMBL" id="CEK53996.1"/>
    </source>
</evidence>
<accession>A0A0B6YET9</accession>
<dbReference type="EMBL" id="HACG01007130">
    <property type="protein sequence ID" value="CEK53995.1"/>
    <property type="molecule type" value="Transcribed_RNA"/>
</dbReference>
<dbReference type="EMBL" id="HACG01007131">
    <property type="protein sequence ID" value="CEK53996.1"/>
    <property type="molecule type" value="Transcribed_RNA"/>
</dbReference>
<name>A0A0B6YET9_9EUPU</name>
<evidence type="ECO:0000313" key="1">
    <source>
        <dbReference type="EMBL" id="CEK53995.1"/>
    </source>
</evidence>
<sequence>MSGKGKAKLKLSRKRLSTPAKNIGAKSVTITDMFKKQCDRNWKQSDSSSSFIDVDEDDVIFVESSAVSPYFNKMASSIVKKTVNKSLECAS</sequence>
<reference evidence="1" key="1">
    <citation type="submission" date="2014-12" db="EMBL/GenBank/DDBJ databases">
        <title>Insight into the proteome of Arion vulgaris.</title>
        <authorList>
            <person name="Aradska J."/>
            <person name="Bulat T."/>
            <person name="Smidak R."/>
            <person name="Sarate P."/>
            <person name="Gangsoo J."/>
            <person name="Sialana F."/>
            <person name="Bilban M."/>
            <person name="Lubec G."/>
        </authorList>
    </citation>
    <scope>NUCLEOTIDE SEQUENCE</scope>
    <source>
        <tissue evidence="1">Skin</tissue>
    </source>
</reference>
<feature type="non-terminal residue" evidence="1">
    <location>
        <position position="91"/>
    </location>
</feature>
<organism evidence="1">
    <name type="scientific">Arion vulgaris</name>
    <dbReference type="NCBI Taxonomy" id="1028688"/>
    <lineage>
        <taxon>Eukaryota</taxon>
        <taxon>Metazoa</taxon>
        <taxon>Spiralia</taxon>
        <taxon>Lophotrochozoa</taxon>
        <taxon>Mollusca</taxon>
        <taxon>Gastropoda</taxon>
        <taxon>Heterobranchia</taxon>
        <taxon>Euthyneura</taxon>
        <taxon>Panpulmonata</taxon>
        <taxon>Eupulmonata</taxon>
        <taxon>Stylommatophora</taxon>
        <taxon>Helicina</taxon>
        <taxon>Arionoidea</taxon>
        <taxon>Arionidae</taxon>
        <taxon>Arion</taxon>
    </lineage>
</organism>
<protein>
    <submittedName>
        <fullName evidence="1">Uncharacterized protein</fullName>
    </submittedName>
</protein>
<proteinExistence type="predicted"/>